<feature type="domain" description="RRM" evidence="3">
    <location>
        <begin position="21"/>
        <end position="95"/>
    </location>
</feature>
<dbReference type="SMART" id="SM00360">
    <property type="entry name" value="RRM"/>
    <property type="match status" value="1"/>
</dbReference>
<dbReference type="OrthoDB" id="167718at2759"/>
<dbReference type="InterPro" id="IPR000504">
    <property type="entry name" value="RRM_dom"/>
</dbReference>
<feature type="compositionally biased region" description="Basic residues" evidence="2">
    <location>
        <begin position="109"/>
        <end position="119"/>
    </location>
</feature>
<dbReference type="InterPro" id="IPR035979">
    <property type="entry name" value="RBD_domain_sf"/>
</dbReference>
<gene>
    <name evidence="4" type="ORF">DILT_LOCUS6991</name>
</gene>
<keyword evidence="5" id="KW-1185">Reference proteome</keyword>
<sequence>MTQDDATLESVLSRLDEYNSRTLFVAHLPRVCTLKQLRALFKKSVNARFSSGQPTGSSKFGFVEFKSSCEAQRAKAASESLAMAGKPVKMNDTASEIPKPTKVEATPKSGKKQNKKHTPKTGTPSEVSTLNASGKKATPASSKPVSAGSTPSTFPKLKKPALVTDTPAIEKVRLAVFGTANVSELYVTLSEYPSRIVLKKKL</sequence>
<dbReference type="SUPFAM" id="SSF54928">
    <property type="entry name" value="RNA-binding domain, RBD"/>
    <property type="match status" value="1"/>
</dbReference>
<dbReference type="Pfam" id="PF00076">
    <property type="entry name" value="RRM_1"/>
    <property type="match status" value="1"/>
</dbReference>
<feature type="compositionally biased region" description="Polar residues" evidence="2">
    <location>
        <begin position="120"/>
        <end position="132"/>
    </location>
</feature>
<evidence type="ECO:0000256" key="1">
    <source>
        <dbReference type="PROSITE-ProRule" id="PRU00176"/>
    </source>
</evidence>
<evidence type="ECO:0000259" key="3">
    <source>
        <dbReference type="PROSITE" id="PS50102"/>
    </source>
</evidence>
<evidence type="ECO:0000256" key="2">
    <source>
        <dbReference type="SAM" id="MobiDB-lite"/>
    </source>
</evidence>
<dbReference type="InterPro" id="IPR012677">
    <property type="entry name" value="Nucleotide-bd_a/b_plait_sf"/>
</dbReference>
<dbReference type="EMBL" id="UYRU01050861">
    <property type="protein sequence ID" value="VDN11160.1"/>
    <property type="molecule type" value="Genomic_DNA"/>
</dbReference>
<dbReference type="CDD" id="cd00590">
    <property type="entry name" value="RRM_SF"/>
    <property type="match status" value="1"/>
</dbReference>
<organism evidence="4 5">
    <name type="scientific">Dibothriocephalus latus</name>
    <name type="common">Fish tapeworm</name>
    <name type="synonym">Diphyllobothrium latum</name>
    <dbReference type="NCBI Taxonomy" id="60516"/>
    <lineage>
        <taxon>Eukaryota</taxon>
        <taxon>Metazoa</taxon>
        <taxon>Spiralia</taxon>
        <taxon>Lophotrochozoa</taxon>
        <taxon>Platyhelminthes</taxon>
        <taxon>Cestoda</taxon>
        <taxon>Eucestoda</taxon>
        <taxon>Diphyllobothriidea</taxon>
        <taxon>Diphyllobothriidae</taxon>
        <taxon>Dibothriocephalus</taxon>
    </lineage>
</organism>
<proteinExistence type="predicted"/>
<name>A0A3P7LCP7_DIBLA</name>
<evidence type="ECO:0000313" key="4">
    <source>
        <dbReference type="EMBL" id="VDN11160.1"/>
    </source>
</evidence>
<dbReference type="Gene3D" id="3.30.70.330">
    <property type="match status" value="1"/>
</dbReference>
<accession>A0A3P7LCP7</accession>
<feature type="region of interest" description="Disordered" evidence="2">
    <location>
        <begin position="79"/>
        <end position="161"/>
    </location>
</feature>
<keyword evidence="1" id="KW-0694">RNA-binding</keyword>
<protein>
    <recommendedName>
        <fullName evidence="3">RRM domain-containing protein</fullName>
    </recommendedName>
</protein>
<dbReference type="GO" id="GO:0003723">
    <property type="term" value="F:RNA binding"/>
    <property type="evidence" value="ECO:0007669"/>
    <property type="project" value="UniProtKB-UniRule"/>
</dbReference>
<dbReference type="PROSITE" id="PS50102">
    <property type="entry name" value="RRM"/>
    <property type="match status" value="1"/>
</dbReference>
<feature type="compositionally biased region" description="Polar residues" evidence="2">
    <location>
        <begin position="139"/>
        <end position="153"/>
    </location>
</feature>
<reference evidence="4 5" key="1">
    <citation type="submission" date="2018-11" db="EMBL/GenBank/DDBJ databases">
        <authorList>
            <consortium name="Pathogen Informatics"/>
        </authorList>
    </citation>
    <scope>NUCLEOTIDE SEQUENCE [LARGE SCALE GENOMIC DNA]</scope>
</reference>
<evidence type="ECO:0000313" key="5">
    <source>
        <dbReference type="Proteomes" id="UP000281553"/>
    </source>
</evidence>
<dbReference type="Proteomes" id="UP000281553">
    <property type="component" value="Unassembled WGS sequence"/>
</dbReference>
<dbReference type="AlphaFoldDB" id="A0A3P7LCP7"/>